<keyword evidence="3" id="KW-0406">Ion transport</keyword>
<dbReference type="EMBL" id="HBIN01019858">
    <property type="protein sequence ID" value="CAE0445114.1"/>
    <property type="molecule type" value="Transcribed_RNA"/>
</dbReference>
<dbReference type="GO" id="GO:0046933">
    <property type="term" value="F:proton-transporting ATP synthase activity, rotational mechanism"/>
    <property type="evidence" value="ECO:0007669"/>
    <property type="project" value="InterPro"/>
</dbReference>
<evidence type="ECO:0000256" key="1">
    <source>
        <dbReference type="ARBA" id="ARBA00008936"/>
    </source>
</evidence>
<dbReference type="PANTHER" id="PTHR48082">
    <property type="entry name" value="ATP SYNTHASE SUBUNIT ALPHA, MITOCHONDRIAL"/>
    <property type="match status" value="1"/>
</dbReference>
<dbReference type="SUPFAM" id="SSF52540">
    <property type="entry name" value="P-loop containing nucleoside triphosphate hydrolases"/>
    <property type="match status" value="1"/>
</dbReference>
<dbReference type="InterPro" id="IPR005294">
    <property type="entry name" value="ATP_synth_F1_asu"/>
</dbReference>
<organism evidence="5">
    <name type="scientific">Aplanochytrium stocchinoi</name>
    <dbReference type="NCBI Taxonomy" id="215587"/>
    <lineage>
        <taxon>Eukaryota</taxon>
        <taxon>Sar</taxon>
        <taxon>Stramenopiles</taxon>
        <taxon>Bigyra</taxon>
        <taxon>Labyrinthulomycetes</taxon>
        <taxon>Thraustochytrida</taxon>
        <taxon>Thraustochytriidae</taxon>
        <taxon>Aplanochytrium</taxon>
    </lineage>
</organism>
<comment type="similarity">
    <text evidence="1">Belongs to the ATPase alpha/beta chains family.</text>
</comment>
<evidence type="ECO:0000313" key="5">
    <source>
        <dbReference type="EMBL" id="CAE0445114.1"/>
    </source>
</evidence>
<keyword evidence="2" id="KW-0813">Transport</keyword>
<dbReference type="InterPro" id="IPR000194">
    <property type="entry name" value="ATPase_F1/V1/A1_a/bsu_nucl-bd"/>
</dbReference>
<dbReference type="PANTHER" id="PTHR48082:SF2">
    <property type="entry name" value="ATP SYNTHASE SUBUNIT ALPHA, MITOCHONDRIAL"/>
    <property type="match status" value="1"/>
</dbReference>
<dbReference type="InterPro" id="IPR027417">
    <property type="entry name" value="P-loop_NTPase"/>
</dbReference>
<evidence type="ECO:0000256" key="3">
    <source>
        <dbReference type="ARBA" id="ARBA00023065"/>
    </source>
</evidence>
<accession>A0A7S3PN94</accession>
<dbReference type="Gene3D" id="3.40.50.300">
    <property type="entry name" value="P-loop containing nucleotide triphosphate hydrolases"/>
    <property type="match status" value="1"/>
</dbReference>
<evidence type="ECO:0000256" key="2">
    <source>
        <dbReference type="ARBA" id="ARBA00022448"/>
    </source>
</evidence>
<gene>
    <name evidence="5" type="ORF">ASTO00021_LOCUS15142</name>
</gene>
<sequence length="622" mass="69620">MFRSICRNLCLLPGLKNGAKSFVGKGELPMIGARTRTRTRNPIEGCISYMQEKVVRSNSMLVFTRSFSSRKKSSETEFALENMIEKKVDDQVSNNNGEKLTDRGVVVDLKEGYAICSGLRNASLNQLVYFIDSNNTVIHAGLVISLEDISVRVSCLESTAMTTELLLGSTVCTLQSLPNGTRIPQKFPFKIPESISNEVRLINPLGYPIDLEGNPKEDRIVRFQTDESTLDVFPHESETSAFVKTRDRIKNQLYTGIRIFDILYPMGAGERVSWSGEHGLKKRHLAKILVNNLSENQIDQIIWVSIGQTLASVKGVVKSFEASKVPGRATIISAAHTEPWGLQWVAPYAGVTLGEHLMKQGKNVFIVLEGMSEYGAAHLQYSTAQGSRLSSHSQPHAVFLERFANLKDSGSMSALCIFDTDNTMQSDRMRDSIYGTVDTSVEFDRKPFLQRRLNPSIDCMSMGKCSVKPFQHKAIAELTIKLKDIMYELAQLKDNISKASQIGINLEHEMDLSIDLAHQQKIEAFFCKSDLDKKYEVAEQIIQLYAVSNKALENVTESNIEAYLDKLVEKSKNKRFNEHSGDSVEPKSLYEVVGNLKPNETVSDYMKLSSEMKDLLASSFED</sequence>
<evidence type="ECO:0000259" key="4">
    <source>
        <dbReference type="Pfam" id="PF00006"/>
    </source>
</evidence>
<proteinExistence type="inferred from homology"/>
<feature type="domain" description="ATPase F1/V1/A1 complex alpha/beta subunit nucleotide-binding" evidence="4">
    <location>
        <begin position="256"/>
        <end position="460"/>
    </location>
</feature>
<dbReference type="GO" id="GO:0045259">
    <property type="term" value="C:proton-transporting ATP synthase complex"/>
    <property type="evidence" value="ECO:0007669"/>
    <property type="project" value="InterPro"/>
</dbReference>
<dbReference type="AlphaFoldDB" id="A0A7S3PN94"/>
<name>A0A7S3PN94_9STRA</name>
<reference evidence="5" key="1">
    <citation type="submission" date="2021-01" db="EMBL/GenBank/DDBJ databases">
        <authorList>
            <person name="Corre E."/>
            <person name="Pelletier E."/>
            <person name="Niang G."/>
            <person name="Scheremetjew M."/>
            <person name="Finn R."/>
            <person name="Kale V."/>
            <person name="Holt S."/>
            <person name="Cochrane G."/>
            <person name="Meng A."/>
            <person name="Brown T."/>
            <person name="Cohen L."/>
        </authorList>
    </citation>
    <scope>NUCLEOTIDE SEQUENCE</scope>
    <source>
        <strain evidence="5">GSBS06</strain>
    </source>
</reference>
<dbReference type="GO" id="GO:0005524">
    <property type="term" value="F:ATP binding"/>
    <property type="evidence" value="ECO:0007669"/>
    <property type="project" value="InterPro"/>
</dbReference>
<dbReference type="SUPFAM" id="SSF50615">
    <property type="entry name" value="N-terminal domain of alpha and beta subunits of F1 ATP synthase"/>
    <property type="match status" value="1"/>
</dbReference>
<dbReference type="InterPro" id="IPR036121">
    <property type="entry name" value="ATPase_F1/V1/A1_a/bsu_N_sf"/>
</dbReference>
<dbReference type="Pfam" id="PF00006">
    <property type="entry name" value="ATP-synt_ab"/>
    <property type="match status" value="1"/>
</dbReference>
<dbReference type="GO" id="GO:0043531">
    <property type="term" value="F:ADP binding"/>
    <property type="evidence" value="ECO:0007669"/>
    <property type="project" value="TreeGrafter"/>
</dbReference>
<protein>
    <recommendedName>
        <fullName evidence="4">ATPase F1/V1/A1 complex alpha/beta subunit nucleotide-binding domain-containing protein</fullName>
    </recommendedName>
</protein>